<sequence length="1977" mass="188180">MAFLDPHHHAAHRHSERLVYDLAPPGHADGANGGGGCVLCVACFLDSLGDPGVTAGRRAYAARQLAECLEEAEAAAAAGGDGGYGGGGGGGGGPAVALLHDLRTEHAPLLAAALAELTSATAEAADGGGVAEALRALCLAVCGAASESASGGADGAAMGATELLLQRAVDVLESLAAAWQNQIQIQIQQHQMQMQQHQAQMQHYSHQQRLRYEPYNPGFQPPPMATLPSPPPPAPPPPPLPLPLLQLVVELTDPVRGPSAAAVAASATARSLAAAPTALAALAAALDEDDGGRSSAWAERCALVLTLLLRAVRSPCHEAAALAAAAGPRLLLRRCVGLARPRLGGGTGAGAGGGGGGGGADLRLGALHLMTALAERGCLLGPQGQPLPGSAPDAAPGSAAGSQQGSARGFPPIGTPNSAELPTQVACATDAGAAEAVRLVVSGLKPCLLDPARPDLAAAAGRLLTALASCSACGGGATAAGGAGAGGGGTAGVAGALIECEAAEYLFEMLRGTAAAAAAAAAGGGGGGAGGGGGGGGGGEALGRAEALTRVGVVALSALAAADGAALARRLPYGTEVLTRLTAAAAAAADHGLAADLTALLRLALEAGGGGAGGGPGGERAPRVALADQRRMVDAVEPLFPRPSAPGPNDRDLLGQEGPPDGGGGGGQGDATAAGLVVAGEAEGPVPLTEPQAACCRGACEVLAGLLRASGASGAGASAAAAGAGGVGGAGGGVAAVLRGPLLAAVGSALRGLSMTEAASLGPPGEDGYLAAACRLAAEAAAGLTCGSGGGGGGGGSGRPPASPGPLRCAAVLLRQWEAWLLPAVDRWYGAAAAAGAAAPQHTLPVLQPALAAAAMLLSAALKGCDPTAAATATAAAASAESDAVAAAGAAAGLASRLLAAGWVQFSFEVMSAAATSAADGSAEAGGADAATADAAAAMHLAVWRLLLLLPMALSILHPGPDPGLELPEAESAAGDASWLSVAATPGLQPADVEGAASLLSGFADAASALHFLAAGGAEQFAADPVTAAAAGGALGCFVCLLRRALAAGDLGWLAAAAAAAAAAGEQDLNPMEEPLPPPPPPLQWLLGMTAAAMADPALQRLWPQVWWQLCGLYAEVEGLWEQEAGAGPEPPPLPPPLLPVLAAALAGGGGGGGPPAALRRSRLPLTVWVLRHGEHLPGVIAAALPSWLGAAGPAVARLATAGPAAVSAAAAPPPAEVIDTAAAVAASPIAAAVATRLLQRCTDAGIAGAAAGGPTAAAATVLLVRLLQLLCLALGHQPGLCSAVLESGCTASVRRLLLDAVGPAAGGADPWAAAAVRWAVAALAQLLAAAAEGVAAAGGGGHDLAAAEAACREVVAEGCAQLGRLSTRLLPAMAAELEAMDAAKGGEGHDDTVTPHLTALRRCVLEAQAQALLLDVACCGRGASSAAAAATLAEAEEPGRAARAMLTAAAEGLAAPSLLLLAAAALHRAASTAAHGGGSGGGDGGGSGVAGLLGSSAAGPLPPLAPLQAALLVSLTAEGAGVRALALHCVWLGLACDEAGLGQQPGMGVVGGQYGGVEGSGMEEGWYGQPGLSAEAVRELALATLSNAAADPSAAVRGPALLGLALLVRDGMLRSLPGGAASAAAAAAAAATAALPPWTTELLRDVISRLCSGGGGDEGFGGGAPWFAAAAAAAADGGDPSKAQSQAAALAAVYAVADLAFLAAVTQAAATAATATATGSGSRALTAALALLRDALGEAQSAADGGGGGDGCGAASGGVEGLLAALLQPPHPALTPLANATLTALAEAGLLKGPITARVRAAVAERAWHAQQANGSGGVGGFGGDCYDDGSGGGGWMAAAAGGGAGILVEIMRLARTVEPAAAALDGGGSGPGGAPLPPPSSALPLPACGCEFFQAHGIGAAMLAWLAGMGTGGAGSGVGSGGGGLGSGADGGGDGELAGPLGRVLVGAGDEAVLRRLDAAAAPQRGGRGGGGGRV</sequence>
<keyword evidence="1" id="KW-0175">Coiled coil</keyword>
<proteinExistence type="predicted"/>
<feature type="compositionally biased region" description="Pro residues" evidence="2">
    <location>
        <begin position="219"/>
        <end position="238"/>
    </location>
</feature>
<protein>
    <submittedName>
        <fullName evidence="3">Uncharacterized protein</fullName>
    </submittedName>
</protein>
<evidence type="ECO:0000313" key="4">
    <source>
        <dbReference type="Proteomes" id="UP000612055"/>
    </source>
</evidence>
<dbReference type="EMBL" id="JAEHOE010000005">
    <property type="protein sequence ID" value="KAG2499988.1"/>
    <property type="molecule type" value="Genomic_DNA"/>
</dbReference>
<organism evidence="3 4">
    <name type="scientific">Edaphochlamys debaryana</name>
    <dbReference type="NCBI Taxonomy" id="47281"/>
    <lineage>
        <taxon>Eukaryota</taxon>
        <taxon>Viridiplantae</taxon>
        <taxon>Chlorophyta</taxon>
        <taxon>core chlorophytes</taxon>
        <taxon>Chlorophyceae</taxon>
        <taxon>CS clade</taxon>
        <taxon>Chlamydomonadales</taxon>
        <taxon>Chlamydomonadales incertae sedis</taxon>
        <taxon>Edaphochlamys</taxon>
    </lineage>
</organism>
<feature type="compositionally biased region" description="Low complexity" evidence="2">
    <location>
        <begin position="386"/>
        <end position="407"/>
    </location>
</feature>
<feature type="region of interest" description="Disordered" evidence="2">
    <location>
        <begin position="638"/>
        <end position="672"/>
    </location>
</feature>
<dbReference type="Proteomes" id="UP000612055">
    <property type="component" value="Unassembled WGS sequence"/>
</dbReference>
<feature type="region of interest" description="Disordered" evidence="2">
    <location>
        <begin position="216"/>
        <end position="238"/>
    </location>
</feature>
<evidence type="ECO:0000256" key="1">
    <source>
        <dbReference type="SAM" id="Coils"/>
    </source>
</evidence>
<dbReference type="PANTHER" id="PTHR45725">
    <property type="entry name" value="FORMIN HOMOLOGY 2 FAMILY MEMBER"/>
    <property type="match status" value="1"/>
</dbReference>
<comment type="caution">
    <text evidence="3">The sequence shown here is derived from an EMBL/GenBank/DDBJ whole genome shotgun (WGS) entry which is preliminary data.</text>
</comment>
<dbReference type="OrthoDB" id="10658637at2759"/>
<accession>A0A835YEY9</accession>
<evidence type="ECO:0000313" key="3">
    <source>
        <dbReference type="EMBL" id="KAG2499988.1"/>
    </source>
</evidence>
<feature type="compositionally biased region" description="Gly residues" evidence="2">
    <location>
        <begin position="660"/>
        <end position="669"/>
    </location>
</feature>
<gene>
    <name evidence="3" type="ORF">HYH03_002270</name>
</gene>
<feature type="region of interest" description="Disordered" evidence="2">
    <location>
        <begin position="384"/>
        <end position="415"/>
    </location>
</feature>
<evidence type="ECO:0000256" key="2">
    <source>
        <dbReference type="SAM" id="MobiDB-lite"/>
    </source>
</evidence>
<dbReference type="InterPro" id="IPR051425">
    <property type="entry name" value="Formin_Homology"/>
</dbReference>
<dbReference type="PANTHER" id="PTHR45725:SF18">
    <property type="entry name" value="ORC1-LIKE AAA ATPASE DOMAIN-CONTAINING PROTEIN"/>
    <property type="match status" value="1"/>
</dbReference>
<keyword evidence="4" id="KW-1185">Reference proteome</keyword>
<feature type="coiled-coil region" evidence="1">
    <location>
        <begin position="180"/>
        <end position="207"/>
    </location>
</feature>
<name>A0A835YEY9_9CHLO</name>
<reference evidence="3" key="1">
    <citation type="journal article" date="2020" name="bioRxiv">
        <title>Comparative genomics of Chlamydomonas.</title>
        <authorList>
            <person name="Craig R.J."/>
            <person name="Hasan A.R."/>
            <person name="Ness R.W."/>
            <person name="Keightley P.D."/>
        </authorList>
    </citation>
    <scope>NUCLEOTIDE SEQUENCE</scope>
    <source>
        <strain evidence="3">CCAP 11/70</strain>
    </source>
</reference>